<comment type="caution">
    <text evidence="4">The sequence shown here is derived from an EMBL/GenBank/DDBJ whole genome shotgun (WGS) entry which is preliminary data.</text>
</comment>
<evidence type="ECO:0000256" key="2">
    <source>
        <dbReference type="ARBA" id="ARBA00022679"/>
    </source>
</evidence>
<evidence type="ECO:0000313" key="4">
    <source>
        <dbReference type="EMBL" id="MBB5722922.1"/>
    </source>
</evidence>
<reference evidence="4 5" key="1">
    <citation type="submission" date="2020-08" db="EMBL/GenBank/DDBJ databases">
        <title>Genomic Encyclopedia of Type Strains, Phase IV (KMG-IV): sequencing the most valuable type-strain genomes for metagenomic binning, comparative biology and taxonomic classification.</title>
        <authorList>
            <person name="Goeker M."/>
        </authorList>
    </citation>
    <scope>NUCLEOTIDE SEQUENCE [LARGE SCALE GENOMIC DNA]</scope>
    <source>
        <strain evidence="4 5">DSM 101064</strain>
    </source>
</reference>
<feature type="domain" description="Sulfotransferase" evidence="3">
    <location>
        <begin position="10"/>
        <end position="276"/>
    </location>
</feature>
<dbReference type="InterPro" id="IPR027417">
    <property type="entry name" value="P-loop_NTPase"/>
</dbReference>
<evidence type="ECO:0000313" key="5">
    <source>
        <dbReference type="Proteomes" id="UP000535415"/>
    </source>
</evidence>
<proteinExistence type="inferred from homology"/>
<dbReference type="RefSeq" id="WP_183529652.1">
    <property type="nucleotide sequence ID" value="NZ_JACIJM010000007.1"/>
</dbReference>
<evidence type="ECO:0000259" key="3">
    <source>
        <dbReference type="Pfam" id="PF00685"/>
    </source>
</evidence>
<dbReference type="InterPro" id="IPR000863">
    <property type="entry name" value="Sulfotransferase_dom"/>
</dbReference>
<dbReference type="Proteomes" id="UP000535415">
    <property type="component" value="Unassembled WGS sequence"/>
</dbReference>
<dbReference type="EMBL" id="JACIJM010000007">
    <property type="protein sequence ID" value="MBB5722922.1"/>
    <property type="molecule type" value="Genomic_DNA"/>
</dbReference>
<dbReference type="PANTHER" id="PTHR11783">
    <property type="entry name" value="SULFOTRANSFERASE SULT"/>
    <property type="match status" value="1"/>
</dbReference>
<dbReference type="Pfam" id="PF00685">
    <property type="entry name" value="Sulfotransfer_1"/>
    <property type="match status" value="1"/>
</dbReference>
<protein>
    <recommendedName>
        <fullName evidence="3">Sulfotransferase domain-containing protein</fullName>
    </recommendedName>
</protein>
<organism evidence="4 5">
    <name type="scientific">Yoonia ponticola</name>
    <dbReference type="NCBI Taxonomy" id="1524255"/>
    <lineage>
        <taxon>Bacteria</taxon>
        <taxon>Pseudomonadati</taxon>
        <taxon>Pseudomonadota</taxon>
        <taxon>Alphaproteobacteria</taxon>
        <taxon>Rhodobacterales</taxon>
        <taxon>Paracoccaceae</taxon>
        <taxon>Yoonia</taxon>
    </lineage>
</organism>
<dbReference type="AlphaFoldDB" id="A0A7W9BLU9"/>
<keyword evidence="5" id="KW-1185">Reference proteome</keyword>
<accession>A0A7W9BLU9</accession>
<keyword evidence="2" id="KW-0808">Transferase</keyword>
<name>A0A7W9BLU9_9RHOB</name>
<evidence type="ECO:0000256" key="1">
    <source>
        <dbReference type="ARBA" id="ARBA00005771"/>
    </source>
</evidence>
<gene>
    <name evidence="4" type="ORF">FHS72_002558</name>
</gene>
<sequence length="279" mass="30355">MAQSSTKSLFWLASYPKSGNTWLRIVLANYLLGGDAPLAINAVRKLGYSDSEAAHYTRANGGPYDLADAQKTIALREKSLLNIVTTGPKVALIKTHNYNSTINNVALIPSAYTRGAIYVARHPGDVALSFASHYGLSIDETIARMAEPRAVVGGSKGAALQFTSDWSSHVQSWAASKAFKVSVIRYEDMHDAPKKVFGSVLKHMGVAVDADKLDRAIAHSKFDELQKQEQTEAFSENTAHQPQFFRSGTAGGWRDNLSKAQIDALTKTHGKIMKALGYL</sequence>
<dbReference type="Gene3D" id="3.40.50.300">
    <property type="entry name" value="P-loop containing nucleotide triphosphate hydrolases"/>
    <property type="match status" value="1"/>
</dbReference>
<comment type="similarity">
    <text evidence="1">Belongs to the sulfotransferase 1 family.</text>
</comment>
<dbReference type="SUPFAM" id="SSF52540">
    <property type="entry name" value="P-loop containing nucleoside triphosphate hydrolases"/>
    <property type="match status" value="1"/>
</dbReference>
<dbReference type="GO" id="GO:0008146">
    <property type="term" value="F:sulfotransferase activity"/>
    <property type="evidence" value="ECO:0007669"/>
    <property type="project" value="InterPro"/>
</dbReference>